<accession>A0A1I8EC42</accession>
<protein>
    <submittedName>
        <fullName evidence="1">Uncharacterized protein</fullName>
    </submittedName>
</protein>
<name>A0A1I8EC42_WUCBA</name>
<proteinExistence type="predicted"/>
<organism evidence="1">
    <name type="scientific">Wuchereria bancrofti</name>
    <dbReference type="NCBI Taxonomy" id="6293"/>
    <lineage>
        <taxon>Eukaryota</taxon>
        <taxon>Metazoa</taxon>
        <taxon>Ecdysozoa</taxon>
        <taxon>Nematoda</taxon>
        <taxon>Chromadorea</taxon>
        <taxon>Rhabditida</taxon>
        <taxon>Spirurina</taxon>
        <taxon>Spiruromorpha</taxon>
        <taxon>Filarioidea</taxon>
        <taxon>Onchocercidae</taxon>
        <taxon>Wuchereria</taxon>
    </lineage>
</organism>
<reference evidence="1" key="1">
    <citation type="submission" date="2016-11" db="UniProtKB">
        <authorList>
            <consortium name="WormBaseParasite"/>
        </authorList>
    </citation>
    <scope>IDENTIFICATION</scope>
    <source>
        <strain evidence="1">pt0022</strain>
    </source>
</reference>
<evidence type="ECO:0000313" key="1">
    <source>
        <dbReference type="WBParaSite" id="maker-PairedContig_1331-snap-gene-0.8-mRNA-1"/>
    </source>
</evidence>
<dbReference type="WBParaSite" id="maker-PairedContig_1331-snap-gene-0.8-mRNA-1">
    <property type="protein sequence ID" value="maker-PairedContig_1331-snap-gene-0.8-mRNA-1"/>
    <property type="gene ID" value="maker-PairedContig_1331-snap-gene-0.8"/>
</dbReference>
<sequence>MDDERLLDGNFSPGRNRVKKLLEHFEKSPENAVARNSNPSLAARERCQSISRHRSSKQASAGIYQRRSILKRQSKSHTDIRPSGRSSITVRRRGVMSKSYSHGDQTDFISAIRFGSINSLPIRLISEDDIRTCSERVIGRAPFFLISFRVPFLTHFLCTIQCFIEMFHAQPIQ</sequence>
<dbReference type="AlphaFoldDB" id="A0A1I8EC42"/>